<sequence>MGKSTFYAWIQAGKAPQPIRFGTRCSMWRESDIANFIEKYANK</sequence>
<accession>A0ABY8Y4W4</accession>
<organism evidence="1 2">
    <name type="scientific">Proteus appendicitidis</name>
    <dbReference type="NCBI Taxonomy" id="3034648"/>
    <lineage>
        <taxon>Bacteria</taxon>
        <taxon>Pseudomonadati</taxon>
        <taxon>Pseudomonadota</taxon>
        <taxon>Gammaproteobacteria</taxon>
        <taxon>Enterobacterales</taxon>
        <taxon>Morganellaceae</taxon>
        <taxon>Proteus</taxon>
    </lineage>
</organism>
<protein>
    <submittedName>
        <fullName evidence="1">AlpA family phage regulatory protein</fullName>
    </submittedName>
</protein>
<reference evidence="1 2" key="1">
    <citation type="submission" date="2023-06" db="EMBL/GenBank/DDBJ databases">
        <title>Proteus appendicitidis sp. nov., isolated from the appendiceal pus of an appendicitis patient in Yongzhou, China.</title>
        <authorList>
            <person name="Cai X."/>
        </authorList>
    </citation>
    <scope>NUCLEOTIDE SEQUENCE [LARGE SCALE GENOMIC DNA]</scope>
    <source>
        <strain evidence="1 2">HZ0627</strain>
    </source>
</reference>
<name>A0ABY8Y4W4_9GAMM</name>
<keyword evidence="2" id="KW-1185">Reference proteome</keyword>
<proteinExistence type="predicted"/>
<dbReference type="Proteomes" id="UP001226651">
    <property type="component" value="Chromosome"/>
</dbReference>
<dbReference type="InterPro" id="IPR010260">
    <property type="entry name" value="AlpA"/>
</dbReference>
<dbReference type="RefSeq" id="WP_285804691.1">
    <property type="nucleotide sequence ID" value="NZ_CP127389.1"/>
</dbReference>
<gene>
    <name evidence="1" type="ORF">QQS39_13300</name>
</gene>
<dbReference type="Gene3D" id="1.10.238.160">
    <property type="match status" value="1"/>
</dbReference>
<evidence type="ECO:0000313" key="1">
    <source>
        <dbReference type="EMBL" id="WIV87435.1"/>
    </source>
</evidence>
<evidence type="ECO:0000313" key="2">
    <source>
        <dbReference type="Proteomes" id="UP001226651"/>
    </source>
</evidence>
<dbReference type="Pfam" id="PF05930">
    <property type="entry name" value="Phage_AlpA"/>
    <property type="match status" value="1"/>
</dbReference>
<dbReference type="EMBL" id="CP127389">
    <property type="protein sequence ID" value="WIV87435.1"/>
    <property type="molecule type" value="Genomic_DNA"/>
</dbReference>